<dbReference type="Pfam" id="PF01553">
    <property type="entry name" value="Acyltransferase"/>
    <property type="match status" value="1"/>
</dbReference>
<evidence type="ECO:0000256" key="7">
    <source>
        <dbReference type="ARBA" id="ARBA00023128"/>
    </source>
</evidence>
<dbReference type="GO" id="GO:0005741">
    <property type="term" value="C:mitochondrial outer membrane"/>
    <property type="evidence" value="ECO:0007669"/>
    <property type="project" value="UniProtKB-SubCell"/>
</dbReference>
<dbReference type="RefSeq" id="XP_001748742.1">
    <property type="nucleotide sequence ID" value="XM_001748690.1"/>
</dbReference>
<evidence type="ECO:0000256" key="5">
    <source>
        <dbReference type="ARBA" id="ARBA00022792"/>
    </source>
</evidence>
<dbReference type="PANTHER" id="PTHR12497:SF0">
    <property type="entry name" value="TAFAZZIN"/>
    <property type="match status" value="1"/>
</dbReference>
<keyword evidence="5" id="KW-0999">Mitochondrion inner membrane</keyword>
<keyword evidence="4" id="KW-1000">Mitochondrion outer membrane</keyword>
<keyword evidence="9" id="KW-0012">Acyltransferase</keyword>
<dbReference type="InterPro" id="IPR000872">
    <property type="entry name" value="Tafazzin"/>
</dbReference>
<sequence>MSLSYLEERFAAWVLCSRRRGLTGPQAEDQVLAWREWPFDLLDQYPRLSKALSTCSFTLFGLATKLLYQTLCRSVAVTGREHMTHFRERPQGKGLITVSNHLSNLDDPGMWGFLPIGVYQRGVDYAIELVNRGRWVHIFPEGKIFQDNLPRRIKWGVGRILLEAEPTPLLMSIHISGFERLRPLRQRWPSPGQDLKINLGPIHDLREEVLRARELPNPEQARKYLTDVVQNIMHQHQAQHTMPPPTAPSILTPTAAA</sequence>
<keyword evidence="6" id="KW-0443">Lipid metabolism</keyword>
<keyword evidence="16" id="KW-1185">Reference proteome</keyword>
<feature type="domain" description="Phospholipid/glycerol acyltransferase" evidence="14">
    <location>
        <begin position="95"/>
        <end position="177"/>
    </location>
</feature>
<name>A9V7R4_MONBE</name>
<evidence type="ECO:0000256" key="4">
    <source>
        <dbReference type="ARBA" id="ARBA00022787"/>
    </source>
</evidence>
<dbReference type="eggNOG" id="KOG2847">
    <property type="taxonomic scope" value="Eukaryota"/>
</dbReference>
<organism evidence="15 16">
    <name type="scientific">Monosiga brevicollis</name>
    <name type="common">Choanoflagellate</name>
    <dbReference type="NCBI Taxonomy" id="81824"/>
    <lineage>
        <taxon>Eukaryota</taxon>
        <taxon>Choanoflagellata</taxon>
        <taxon>Craspedida</taxon>
        <taxon>Salpingoecidae</taxon>
        <taxon>Monosiga</taxon>
    </lineage>
</organism>
<evidence type="ECO:0000313" key="16">
    <source>
        <dbReference type="Proteomes" id="UP000001357"/>
    </source>
</evidence>
<evidence type="ECO:0000256" key="10">
    <source>
        <dbReference type="ARBA" id="ARBA00024323"/>
    </source>
</evidence>
<comment type="subcellular location">
    <subcellularLocation>
        <location evidence="1">Mitochondrion inner membrane</location>
        <topology evidence="1">Peripheral membrane protein</topology>
        <orientation evidence="1">Intermembrane side</orientation>
    </subcellularLocation>
    <subcellularLocation>
        <location evidence="10">Mitochondrion outer membrane</location>
        <topology evidence="10">Peripheral membrane protein</topology>
        <orientation evidence="10">Intermembrane side</orientation>
    </subcellularLocation>
</comment>
<comment type="similarity">
    <text evidence="2 12">Belongs to the taffazin family.</text>
</comment>
<dbReference type="GO" id="GO:0047184">
    <property type="term" value="F:1-acylglycerophosphocholine O-acyltransferase activity"/>
    <property type="evidence" value="ECO:0000318"/>
    <property type="project" value="GO_Central"/>
</dbReference>
<dbReference type="SUPFAM" id="SSF69593">
    <property type="entry name" value="Glycerol-3-phosphate (1)-acyltransferase"/>
    <property type="match status" value="1"/>
</dbReference>
<evidence type="ECO:0000256" key="12">
    <source>
        <dbReference type="RuleBase" id="RU365062"/>
    </source>
</evidence>
<reference evidence="15 16" key="1">
    <citation type="journal article" date="2008" name="Nature">
        <title>The genome of the choanoflagellate Monosiga brevicollis and the origin of metazoans.</title>
        <authorList>
            <consortium name="JGI Sequencing"/>
            <person name="King N."/>
            <person name="Westbrook M.J."/>
            <person name="Young S.L."/>
            <person name="Kuo A."/>
            <person name="Abedin M."/>
            <person name="Chapman J."/>
            <person name="Fairclough S."/>
            <person name="Hellsten U."/>
            <person name="Isogai Y."/>
            <person name="Letunic I."/>
            <person name="Marr M."/>
            <person name="Pincus D."/>
            <person name="Putnam N."/>
            <person name="Rokas A."/>
            <person name="Wright K.J."/>
            <person name="Zuzow R."/>
            <person name="Dirks W."/>
            <person name="Good M."/>
            <person name="Goodstein D."/>
            <person name="Lemons D."/>
            <person name="Li W."/>
            <person name="Lyons J.B."/>
            <person name="Morris A."/>
            <person name="Nichols S."/>
            <person name="Richter D.J."/>
            <person name="Salamov A."/>
            <person name="Bork P."/>
            <person name="Lim W.A."/>
            <person name="Manning G."/>
            <person name="Miller W.T."/>
            <person name="McGinnis W."/>
            <person name="Shapiro H."/>
            <person name="Tjian R."/>
            <person name="Grigoriev I.V."/>
            <person name="Rokhsar D."/>
        </authorList>
    </citation>
    <scope>NUCLEOTIDE SEQUENCE [LARGE SCALE GENOMIC DNA]</scope>
    <source>
        <strain evidence="16">MX1 / ATCC 50154</strain>
    </source>
</reference>
<dbReference type="AlphaFoldDB" id="A9V7R4"/>
<dbReference type="GeneID" id="5894011"/>
<evidence type="ECO:0000313" key="15">
    <source>
        <dbReference type="EMBL" id="EDQ86352.1"/>
    </source>
</evidence>
<evidence type="ECO:0000256" key="2">
    <source>
        <dbReference type="ARBA" id="ARBA00010524"/>
    </source>
</evidence>
<dbReference type="FunCoup" id="A9V7R4">
    <property type="interactions" value="627"/>
</dbReference>
<gene>
    <name evidence="15" type="ORF">MONBRDRAFT_33822</name>
</gene>
<dbReference type="GO" id="GO:0005743">
    <property type="term" value="C:mitochondrial inner membrane"/>
    <property type="evidence" value="ECO:0007669"/>
    <property type="project" value="UniProtKB-SubCell"/>
</dbReference>
<evidence type="ECO:0000256" key="6">
    <source>
        <dbReference type="ARBA" id="ARBA00023098"/>
    </source>
</evidence>
<feature type="region of interest" description="Disordered" evidence="13">
    <location>
        <begin position="236"/>
        <end position="257"/>
    </location>
</feature>
<dbReference type="KEGG" id="mbr:MONBRDRAFT_33822"/>
<dbReference type="GO" id="GO:0035965">
    <property type="term" value="P:cardiolipin acyl-chain remodeling"/>
    <property type="evidence" value="ECO:0000318"/>
    <property type="project" value="GO_Central"/>
</dbReference>
<keyword evidence="3" id="KW-0808">Transferase</keyword>
<keyword evidence="8" id="KW-0472">Membrane</keyword>
<dbReference type="GO" id="GO:0031966">
    <property type="term" value="C:mitochondrial membrane"/>
    <property type="evidence" value="ECO:0000318"/>
    <property type="project" value="GO_Central"/>
</dbReference>
<keyword evidence="7" id="KW-0496">Mitochondrion</keyword>
<dbReference type="EMBL" id="CH991566">
    <property type="protein sequence ID" value="EDQ86352.1"/>
    <property type="molecule type" value="Genomic_DNA"/>
</dbReference>
<dbReference type="STRING" id="81824.A9V7R4"/>
<dbReference type="InParanoid" id="A9V7R4"/>
<dbReference type="PANTHER" id="PTHR12497">
    <property type="entry name" value="TAZ PROTEIN TAFAZZIN"/>
    <property type="match status" value="1"/>
</dbReference>
<dbReference type="GO" id="GO:0007007">
    <property type="term" value="P:inner mitochondrial membrane organization"/>
    <property type="evidence" value="ECO:0000318"/>
    <property type="project" value="GO_Central"/>
</dbReference>
<comment type="catalytic activity">
    <reaction evidence="11">
        <text>1'-[1,2-diacyl-sn-glycero-3-phospho],3'-[1-acyl-sn-glycero-3-phospho]-glycerol + a 1,2-diacyl-sn-glycero-3-phosphocholine = a cardiolipin + a 1-acyl-sn-glycero-3-phosphocholine</text>
        <dbReference type="Rhea" id="RHEA:33731"/>
        <dbReference type="ChEBI" id="CHEBI:57643"/>
        <dbReference type="ChEBI" id="CHEBI:58168"/>
        <dbReference type="ChEBI" id="CHEBI:62237"/>
        <dbReference type="ChEBI" id="CHEBI:64743"/>
    </reaction>
    <physiologicalReaction direction="left-to-right" evidence="11">
        <dbReference type="Rhea" id="RHEA:33732"/>
    </physiologicalReaction>
    <physiologicalReaction direction="right-to-left" evidence="11">
        <dbReference type="Rhea" id="RHEA:33733"/>
    </physiologicalReaction>
</comment>
<dbReference type="CDD" id="cd07989">
    <property type="entry name" value="LPLAT_AGPAT-like"/>
    <property type="match status" value="1"/>
</dbReference>
<dbReference type="SMART" id="SM00563">
    <property type="entry name" value="PlsC"/>
    <property type="match status" value="1"/>
</dbReference>
<dbReference type="InterPro" id="IPR002123">
    <property type="entry name" value="Plipid/glycerol_acylTrfase"/>
</dbReference>
<evidence type="ECO:0000256" key="1">
    <source>
        <dbReference type="ARBA" id="ARBA00004137"/>
    </source>
</evidence>
<evidence type="ECO:0000256" key="3">
    <source>
        <dbReference type="ARBA" id="ARBA00022679"/>
    </source>
</evidence>
<evidence type="ECO:0000259" key="14">
    <source>
        <dbReference type="SMART" id="SM00563"/>
    </source>
</evidence>
<dbReference type="Proteomes" id="UP000001357">
    <property type="component" value="Unassembled WGS sequence"/>
</dbReference>
<evidence type="ECO:0000256" key="9">
    <source>
        <dbReference type="ARBA" id="ARBA00023315"/>
    </source>
</evidence>
<evidence type="ECO:0000256" key="8">
    <source>
        <dbReference type="ARBA" id="ARBA00023136"/>
    </source>
</evidence>
<evidence type="ECO:0000256" key="13">
    <source>
        <dbReference type="SAM" id="MobiDB-lite"/>
    </source>
</evidence>
<accession>A9V7R4</accession>
<evidence type="ECO:0000256" key="11">
    <source>
        <dbReference type="ARBA" id="ARBA00047906"/>
    </source>
</evidence>
<proteinExistence type="inferred from homology"/>
<protein>
    <recommendedName>
        <fullName evidence="12">Tafazzin family protein</fullName>
    </recommendedName>
</protein>